<dbReference type="InterPro" id="IPR029063">
    <property type="entry name" value="SAM-dependent_MTases_sf"/>
</dbReference>
<dbReference type="Proteomes" id="UP000236333">
    <property type="component" value="Unassembled WGS sequence"/>
</dbReference>
<reference evidence="2 3" key="1">
    <citation type="journal article" date="2017" name="Mol. Biol. Evol.">
        <title>The 4-celled Tetrabaena socialis nuclear genome reveals the essential components for genetic control of cell number at the origin of multicellularity in the volvocine lineage.</title>
        <authorList>
            <person name="Featherston J."/>
            <person name="Arakaki Y."/>
            <person name="Hanschen E.R."/>
            <person name="Ferris P.J."/>
            <person name="Michod R.E."/>
            <person name="Olson B.J.S.C."/>
            <person name="Nozaki H."/>
            <person name="Durand P.M."/>
        </authorList>
    </citation>
    <scope>NUCLEOTIDE SEQUENCE [LARGE SCALE GENOMIC DNA]</scope>
    <source>
        <strain evidence="2 3">NIES-571</strain>
    </source>
</reference>
<dbReference type="Gene3D" id="3.40.50.150">
    <property type="entry name" value="Vaccinia Virus protein VP39"/>
    <property type="match status" value="1"/>
</dbReference>
<evidence type="ECO:0000313" key="3">
    <source>
        <dbReference type="Proteomes" id="UP000236333"/>
    </source>
</evidence>
<proteinExistence type="predicted"/>
<sequence length="530" mass="59107">MDPSLLVSRRAQHGLAGPSSRCAASLPVRSFRGAPSSAVRRIAAAPRTVAAPRQPVACSSNGKTLTPSPLWDEVSEDDGFRDNAFRLTSPASASPDYDDPDWMSKVDDWYEFWNYQSWELEVEDLATEEGDMAGPAEALRRAEQLVDAFEEMDRRTDIINWMGTPHSEDAFEEDKWTNPPVAPVKRDPNPTLSPTDLRARAEKRRQLELMDAEWRRRQALIGTREAMYAHRDDQRDIRVSSNLANGYRQDWTDEEIYQLIINNGLACRPETHGGLVENPLVPADYHALGVEYIEETEELLLRTGHMASADSRTQYDREFILHGEDYGEDEKQQQWGAEDGLEEEEEDDGSIEYAGNLDEDEGRVREMLAVMWLPTVFRHQAQSAGIVHSSMRPASPKTKELATRIMMAPNITRASRAIVVGSGALSVIDVLKFLGVPDIVAVDLTTEYLDVVTTAHGAASSLGNEPGVRVWKGDFCELPPHMGPADVIVFTDEPFGTEQSPRDALVKASLLTLPGGCVIINSDMDSRRWQ</sequence>
<evidence type="ECO:0000313" key="2">
    <source>
        <dbReference type="EMBL" id="PNH08875.1"/>
    </source>
</evidence>
<dbReference type="AlphaFoldDB" id="A0A2J8A8P8"/>
<gene>
    <name evidence="2" type="ORF">TSOC_004524</name>
</gene>
<name>A0A2J8A8P8_9CHLO</name>
<feature type="non-terminal residue" evidence="2">
    <location>
        <position position="530"/>
    </location>
</feature>
<dbReference type="EMBL" id="PGGS01000112">
    <property type="protein sequence ID" value="PNH08875.1"/>
    <property type="molecule type" value="Genomic_DNA"/>
</dbReference>
<feature type="region of interest" description="Disordered" evidence="1">
    <location>
        <begin position="326"/>
        <end position="357"/>
    </location>
</feature>
<accession>A0A2J8A8P8</accession>
<comment type="caution">
    <text evidence="2">The sequence shown here is derived from an EMBL/GenBank/DDBJ whole genome shotgun (WGS) entry which is preliminary data.</text>
</comment>
<evidence type="ECO:0000256" key="1">
    <source>
        <dbReference type="SAM" id="MobiDB-lite"/>
    </source>
</evidence>
<feature type="region of interest" description="Disordered" evidence="1">
    <location>
        <begin position="169"/>
        <end position="195"/>
    </location>
</feature>
<keyword evidence="3" id="KW-1185">Reference proteome</keyword>
<dbReference type="SUPFAM" id="SSF53335">
    <property type="entry name" value="S-adenosyl-L-methionine-dependent methyltransferases"/>
    <property type="match status" value="1"/>
</dbReference>
<dbReference type="OrthoDB" id="529845at2759"/>
<organism evidence="2 3">
    <name type="scientific">Tetrabaena socialis</name>
    <dbReference type="NCBI Taxonomy" id="47790"/>
    <lineage>
        <taxon>Eukaryota</taxon>
        <taxon>Viridiplantae</taxon>
        <taxon>Chlorophyta</taxon>
        <taxon>core chlorophytes</taxon>
        <taxon>Chlorophyceae</taxon>
        <taxon>CS clade</taxon>
        <taxon>Chlamydomonadales</taxon>
        <taxon>Tetrabaenaceae</taxon>
        <taxon>Tetrabaena</taxon>
    </lineage>
</organism>
<protein>
    <recommendedName>
        <fullName evidence="4">Methyltransferase domain-containing protein</fullName>
    </recommendedName>
</protein>
<evidence type="ECO:0008006" key="4">
    <source>
        <dbReference type="Google" id="ProtNLM"/>
    </source>
</evidence>
<feature type="compositionally biased region" description="Acidic residues" evidence="1">
    <location>
        <begin position="339"/>
        <end position="350"/>
    </location>
</feature>